<dbReference type="HOGENOM" id="CLU_069292_2_0_1"/>
<keyword evidence="8 13" id="KW-1133">Transmembrane helix</keyword>
<proteinExistence type="predicted"/>
<evidence type="ECO:0000256" key="1">
    <source>
        <dbReference type="ARBA" id="ARBA00004115"/>
    </source>
</evidence>
<dbReference type="eggNOG" id="KOG0913">
    <property type="taxonomic scope" value="Eukaryota"/>
</dbReference>
<dbReference type="Gene3D" id="3.40.30.10">
    <property type="entry name" value="Glutaredoxin"/>
    <property type="match status" value="1"/>
</dbReference>
<protein>
    <recommendedName>
        <fullName evidence="15">Thioredoxin domain-containing protein</fullName>
    </recommendedName>
</protein>
<feature type="transmembrane region" description="Helical" evidence="13">
    <location>
        <begin position="198"/>
        <end position="218"/>
    </location>
</feature>
<gene>
    <name evidence="16" type="ORF">TRIADDRAFT_64389</name>
</gene>
<keyword evidence="9 13" id="KW-0472">Membrane</keyword>
<dbReference type="GO" id="GO:0012505">
    <property type="term" value="C:endomembrane system"/>
    <property type="evidence" value="ECO:0000318"/>
    <property type="project" value="GO_Central"/>
</dbReference>
<keyword evidence="10" id="KW-1015">Disulfide bond</keyword>
<evidence type="ECO:0000259" key="15">
    <source>
        <dbReference type="PROSITE" id="PS51352"/>
    </source>
</evidence>
<evidence type="ECO:0000256" key="3">
    <source>
        <dbReference type="ARBA" id="ARBA00022553"/>
    </source>
</evidence>
<evidence type="ECO:0000256" key="12">
    <source>
        <dbReference type="SAM" id="MobiDB-lite"/>
    </source>
</evidence>
<name>B3SC99_TRIAD</name>
<keyword evidence="3" id="KW-0597">Phosphoprotein</keyword>
<dbReference type="PhylomeDB" id="B3SC99"/>
<evidence type="ECO:0000256" key="14">
    <source>
        <dbReference type="SAM" id="SignalP"/>
    </source>
</evidence>
<feature type="compositionally biased region" description="Basic and acidic residues" evidence="12">
    <location>
        <begin position="264"/>
        <end position="284"/>
    </location>
</feature>
<keyword evidence="6" id="KW-0256">Endoplasmic reticulum</keyword>
<dbReference type="Pfam" id="PF00085">
    <property type="entry name" value="Thioredoxin"/>
    <property type="match status" value="1"/>
</dbReference>
<dbReference type="AlphaFoldDB" id="B3SC99"/>
<feature type="domain" description="Thioredoxin" evidence="15">
    <location>
        <begin position="14"/>
        <end position="149"/>
    </location>
</feature>
<accession>B3SC99</accession>
<evidence type="ECO:0000256" key="4">
    <source>
        <dbReference type="ARBA" id="ARBA00022692"/>
    </source>
</evidence>
<keyword evidence="17" id="KW-1185">Reference proteome</keyword>
<evidence type="ECO:0000256" key="8">
    <source>
        <dbReference type="ARBA" id="ARBA00022989"/>
    </source>
</evidence>
<feature type="signal peptide" evidence="14">
    <location>
        <begin position="1"/>
        <end position="22"/>
    </location>
</feature>
<keyword evidence="5 14" id="KW-0732">Signal</keyword>
<dbReference type="PANTHER" id="PTHR46107:SF3">
    <property type="entry name" value="THIOREDOXIN DOMAIN-CONTAINING PROTEIN"/>
    <property type="match status" value="1"/>
</dbReference>
<evidence type="ECO:0000256" key="2">
    <source>
        <dbReference type="ARBA" id="ARBA00022448"/>
    </source>
</evidence>
<dbReference type="InParanoid" id="B3SC99"/>
<dbReference type="PROSITE" id="PS00194">
    <property type="entry name" value="THIOREDOXIN_1"/>
    <property type="match status" value="1"/>
</dbReference>
<dbReference type="RefSeq" id="XP_002117862.1">
    <property type="nucleotide sequence ID" value="XM_002117826.1"/>
</dbReference>
<keyword evidence="2" id="KW-0813">Transport</keyword>
<dbReference type="OrthoDB" id="7869097at2759"/>
<dbReference type="Proteomes" id="UP000009022">
    <property type="component" value="Unassembled WGS sequence"/>
</dbReference>
<dbReference type="FunCoup" id="B3SC99">
    <property type="interactions" value="351"/>
</dbReference>
<dbReference type="InterPro" id="IPR017937">
    <property type="entry name" value="Thioredoxin_CS"/>
</dbReference>
<feature type="compositionally biased region" description="Polar residues" evidence="12">
    <location>
        <begin position="244"/>
        <end position="255"/>
    </location>
</feature>
<sequence length="314" mass="34955">MAIKVATLLAIILLLLGNPVSGQVVKLTGNNWKQALTGEWMIKFYAPWCPACQNLAETWTNFATWAKKQKDHTVSVAEVDVTQDEVTQQDSLIEQVTINRFGLTSEFFLALGAQFMITALPTIFHVKNGQFRKYSPPPTLSNFQAYITNQNWEKADPLSWWKSPSSITMVGLGYLYKFSMQLKSLHQMLVSEYNIPEYVAYGIMGLGFIIVGLVIALLGSSLIDSALGTPSPNRNVQELIDMQQPENDSNTQDPATSEDVQDNNNKDEDKDSTAGTDEGAKVEEDYVIVNKSYTKTEGSPRSSPRRRKLKASAD</sequence>
<reference evidence="16 17" key="1">
    <citation type="journal article" date="2008" name="Nature">
        <title>The Trichoplax genome and the nature of placozoans.</title>
        <authorList>
            <person name="Srivastava M."/>
            <person name="Begovic E."/>
            <person name="Chapman J."/>
            <person name="Putnam N.H."/>
            <person name="Hellsten U."/>
            <person name="Kawashima T."/>
            <person name="Kuo A."/>
            <person name="Mitros T."/>
            <person name="Salamov A."/>
            <person name="Carpenter M.L."/>
            <person name="Signorovitch A.Y."/>
            <person name="Moreno M.A."/>
            <person name="Kamm K."/>
            <person name="Grimwood J."/>
            <person name="Schmutz J."/>
            <person name="Shapiro H."/>
            <person name="Grigoriev I.V."/>
            <person name="Buss L.W."/>
            <person name="Schierwater B."/>
            <person name="Dellaporta S.L."/>
            <person name="Rokhsar D.S."/>
        </authorList>
    </citation>
    <scope>NUCLEOTIDE SEQUENCE [LARGE SCALE GENOMIC DNA]</scope>
    <source>
        <strain evidence="16 17">Grell-BS-1999</strain>
    </source>
</reference>
<dbReference type="InterPro" id="IPR052454">
    <property type="entry name" value="TMX_domain-containing"/>
</dbReference>
<dbReference type="InterPro" id="IPR036249">
    <property type="entry name" value="Thioredoxin-like_sf"/>
</dbReference>
<keyword evidence="11" id="KW-0676">Redox-active center</keyword>
<feature type="region of interest" description="Disordered" evidence="12">
    <location>
        <begin position="244"/>
        <end position="314"/>
    </location>
</feature>
<evidence type="ECO:0000256" key="9">
    <source>
        <dbReference type="ARBA" id="ARBA00023136"/>
    </source>
</evidence>
<dbReference type="GO" id="GO:0005789">
    <property type="term" value="C:endoplasmic reticulum membrane"/>
    <property type="evidence" value="ECO:0007669"/>
    <property type="project" value="UniProtKB-SubCell"/>
</dbReference>
<feature type="transmembrane region" description="Helical" evidence="13">
    <location>
        <begin position="107"/>
        <end position="126"/>
    </location>
</feature>
<feature type="chain" id="PRO_5002797611" description="Thioredoxin domain-containing protein" evidence="14">
    <location>
        <begin position="23"/>
        <end position="314"/>
    </location>
</feature>
<dbReference type="PANTHER" id="PTHR46107">
    <property type="entry name" value="DUMPY: SHORTER THAN WILD-TYPE"/>
    <property type="match status" value="1"/>
</dbReference>
<comment type="subcellular location">
    <subcellularLocation>
        <location evidence="1">Endoplasmic reticulum membrane</location>
        <topology evidence="1">Single-pass type I membrane protein</topology>
    </subcellularLocation>
</comment>
<keyword evidence="4 13" id="KW-0812">Transmembrane</keyword>
<dbReference type="KEGG" id="tad:TRIADDRAFT_64389"/>
<dbReference type="InterPro" id="IPR013766">
    <property type="entry name" value="Thioredoxin_domain"/>
</dbReference>
<evidence type="ECO:0000256" key="13">
    <source>
        <dbReference type="SAM" id="Phobius"/>
    </source>
</evidence>
<organism evidence="16 17">
    <name type="scientific">Trichoplax adhaerens</name>
    <name type="common">Trichoplax reptans</name>
    <dbReference type="NCBI Taxonomy" id="10228"/>
    <lineage>
        <taxon>Eukaryota</taxon>
        <taxon>Metazoa</taxon>
        <taxon>Placozoa</taxon>
        <taxon>Uniplacotomia</taxon>
        <taxon>Trichoplacea</taxon>
        <taxon>Trichoplacidae</taxon>
        <taxon>Trichoplax</taxon>
    </lineage>
</organism>
<evidence type="ECO:0000256" key="11">
    <source>
        <dbReference type="ARBA" id="ARBA00023284"/>
    </source>
</evidence>
<dbReference type="SUPFAM" id="SSF52833">
    <property type="entry name" value="Thioredoxin-like"/>
    <property type="match status" value="1"/>
</dbReference>
<keyword evidence="7" id="KW-0249">Electron transport</keyword>
<dbReference type="OMA" id="FPTIFHI"/>
<dbReference type="EMBL" id="DS985269">
    <property type="protein sequence ID" value="EDV19624.1"/>
    <property type="molecule type" value="Genomic_DNA"/>
</dbReference>
<dbReference type="GeneID" id="6759094"/>
<dbReference type="PROSITE" id="PS51352">
    <property type="entry name" value="THIOREDOXIN_2"/>
    <property type="match status" value="1"/>
</dbReference>
<dbReference type="CTD" id="6759094"/>
<dbReference type="STRING" id="10228.B3SC99"/>
<evidence type="ECO:0000256" key="5">
    <source>
        <dbReference type="ARBA" id="ARBA00022729"/>
    </source>
</evidence>
<evidence type="ECO:0000313" key="16">
    <source>
        <dbReference type="EMBL" id="EDV19624.1"/>
    </source>
</evidence>
<evidence type="ECO:0000313" key="17">
    <source>
        <dbReference type="Proteomes" id="UP000009022"/>
    </source>
</evidence>
<feature type="compositionally biased region" description="Basic residues" evidence="12">
    <location>
        <begin position="303"/>
        <end position="314"/>
    </location>
</feature>
<evidence type="ECO:0000256" key="6">
    <source>
        <dbReference type="ARBA" id="ARBA00022824"/>
    </source>
</evidence>
<evidence type="ECO:0000256" key="7">
    <source>
        <dbReference type="ARBA" id="ARBA00022982"/>
    </source>
</evidence>
<dbReference type="GO" id="GO:0015036">
    <property type="term" value="F:disulfide oxidoreductase activity"/>
    <property type="evidence" value="ECO:0000318"/>
    <property type="project" value="GO_Central"/>
</dbReference>
<evidence type="ECO:0000256" key="10">
    <source>
        <dbReference type="ARBA" id="ARBA00023157"/>
    </source>
</evidence>